<dbReference type="EMBL" id="BEXT01000001">
    <property type="protein sequence ID" value="GBC63726.1"/>
    <property type="molecule type" value="Genomic_DNA"/>
</dbReference>
<proteinExistence type="predicted"/>
<dbReference type="InterPro" id="IPR025411">
    <property type="entry name" value="DUF4136"/>
</dbReference>
<reference evidence="4" key="2">
    <citation type="submission" date="2019-01" db="EMBL/GenBank/DDBJ databases">
        <title>Genome sequence of Desulfonema ishimotonii strain Tokyo 01.</title>
        <authorList>
            <person name="Fukui M."/>
        </authorList>
    </citation>
    <scope>NUCLEOTIDE SEQUENCE [LARGE SCALE GENOMIC DNA]</scope>
    <source>
        <strain evidence="4">Tokyo 01</strain>
    </source>
</reference>
<dbReference type="Gene3D" id="3.30.160.670">
    <property type="match status" value="1"/>
</dbReference>
<keyword evidence="1" id="KW-0812">Transmembrane</keyword>
<keyword evidence="4" id="KW-1185">Reference proteome</keyword>
<keyword evidence="1" id="KW-1133">Transmembrane helix</keyword>
<evidence type="ECO:0000313" key="4">
    <source>
        <dbReference type="Proteomes" id="UP000288096"/>
    </source>
</evidence>
<feature type="domain" description="DUF4136" evidence="2">
    <location>
        <begin position="28"/>
        <end position="184"/>
    </location>
</feature>
<comment type="caution">
    <text evidence="3">The sequence shown here is derived from an EMBL/GenBank/DDBJ whole genome shotgun (WGS) entry which is preliminary data.</text>
</comment>
<accession>A0A401G3E1</accession>
<gene>
    <name evidence="3" type="ORF">DENIS_4724</name>
</gene>
<name>A0A401G3E1_9BACT</name>
<evidence type="ECO:0000313" key="3">
    <source>
        <dbReference type="EMBL" id="GBC63726.1"/>
    </source>
</evidence>
<evidence type="ECO:0000259" key="2">
    <source>
        <dbReference type="Pfam" id="PF13590"/>
    </source>
</evidence>
<dbReference type="AlphaFoldDB" id="A0A401G3E1"/>
<feature type="transmembrane region" description="Helical" evidence="1">
    <location>
        <begin position="7"/>
        <end position="27"/>
    </location>
</feature>
<reference evidence="4" key="1">
    <citation type="submission" date="2017-11" db="EMBL/GenBank/DDBJ databases">
        <authorList>
            <person name="Watanabe M."/>
            <person name="Kojima H."/>
        </authorList>
    </citation>
    <scope>NUCLEOTIDE SEQUENCE [LARGE SCALE GENOMIC DNA]</scope>
    <source>
        <strain evidence="4">Tokyo 01</strain>
    </source>
</reference>
<dbReference type="RefSeq" id="WP_124330766.1">
    <property type="nucleotide sequence ID" value="NZ_BEXT01000001.1"/>
</dbReference>
<organism evidence="3 4">
    <name type="scientific">Desulfonema ishimotonii</name>
    <dbReference type="NCBI Taxonomy" id="45657"/>
    <lineage>
        <taxon>Bacteria</taxon>
        <taxon>Pseudomonadati</taxon>
        <taxon>Thermodesulfobacteriota</taxon>
        <taxon>Desulfobacteria</taxon>
        <taxon>Desulfobacterales</taxon>
        <taxon>Desulfococcaceae</taxon>
        <taxon>Desulfonema</taxon>
    </lineage>
</organism>
<evidence type="ECO:0000256" key="1">
    <source>
        <dbReference type="SAM" id="Phobius"/>
    </source>
</evidence>
<keyword evidence="1" id="KW-0472">Membrane</keyword>
<dbReference type="Pfam" id="PF13590">
    <property type="entry name" value="DUF4136"/>
    <property type="match status" value="1"/>
</dbReference>
<dbReference type="OrthoDB" id="5432251at2"/>
<dbReference type="Proteomes" id="UP000288096">
    <property type="component" value="Unassembled WGS sequence"/>
</dbReference>
<sequence length="186" mass="21216">MNIRFPVFIIISVFFIFIIPGCATVQIRSDYDPDADFSGIGTYAWGEKSRPGGQPESPYDSLTDERIRQAVDGEMAAKGYRKISGENPDFLVYHYVAVEKKLMIETVNHYYGYRSWRWHAHTAPQTVVREYSQGTLVLDFVNPRARRLIWRGTAQAVADAGQTPEQRRAKIGEAVRKMLALFPPEK</sequence>
<protein>
    <submittedName>
        <fullName evidence="3">DUF4136 domain-containing protein</fullName>
    </submittedName>
</protein>